<gene>
    <name evidence="7" type="ORF">Ccl03g_31660</name>
    <name evidence="8" type="ORF">G5B26_03375</name>
</gene>
<dbReference type="Proteomes" id="UP000719916">
    <property type="component" value="Unassembled WGS sequence"/>
</dbReference>
<evidence type="ECO:0000256" key="2">
    <source>
        <dbReference type="ARBA" id="ARBA00022448"/>
    </source>
</evidence>
<sequence>MITALGTSSSLACVPVGIECADSMNVPKSISGFTIPLGSQVNKDGNGMMLAITFLFAAQAIGAPVTMDMLIKAILISLILTTGAGGVPGGGIVTIAIVIDAFGLPLEVVGIISGIFALIDMVYTMMNCLGDLVGTYIVAHLESKDIKANI</sequence>
<keyword evidence="4 6" id="KW-1133">Transmembrane helix</keyword>
<evidence type="ECO:0000313" key="8">
    <source>
        <dbReference type="EMBL" id="NSJ42635.1"/>
    </source>
</evidence>
<dbReference type="Proteomes" id="UP000315200">
    <property type="component" value="Unassembled WGS sequence"/>
</dbReference>
<reference evidence="8 10" key="2">
    <citation type="journal article" date="2020" name="Cell Host Microbe">
        <title>Functional and Genomic Variation between Human-Derived Isolates of Lachnospiraceae Reveals Inter- and Intra-Species Diversity.</title>
        <authorList>
            <person name="Sorbara M.T."/>
            <person name="Littmann E.R."/>
            <person name="Fontana E."/>
            <person name="Moody T.U."/>
            <person name="Kohout C.E."/>
            <person name="Gjonbalaj M."/>
            <person name="Eaton V."/>
            <person name="Seok R."/>
            <person name="Leiner I.M."/>
            <person name="Pamer E.G."/>
        </authorList>
    </citation>
    <scope>NUCLEOTIDE SEQUENCE [LARGE SCALE GENOMIC DNA]</scope>
    <source>
        <strain evidence="8 10">MSK.2.26</strain>
    </source>
</reference>
<dbReference type="Gene3D" id="1.10.3860.10">
    <property type="entry name" value="Sodium:dicarboxylate symporter"/>
    <property type="match status" value="1"/>
</dbReference>
<keyword evidence="2" id="KW-0813">Transport</keyword>
<dbReference type="Pfam" id="PF00375">
    <property type="entry name" value="SDF"/>
    <property type="match status" value="1"/>
</dbReference>
<dbReference type="InterPro" id="IPR036458">
    <property type="entry name" value="Na:dicarbo_symporter_sf"/>
</dbReference>
<protein>
    <submittedName>
        <fullName evidence="8">Dicarboxylate/amino acid:cation symporter</fullName>
    </submittedName>
</protein>
<dbReference type="SUPFAM" id="SSF118215">
    <property type="entry name" value="Proton glutamate symport protein"/>
    <property type="match status" value="1"/>
</dbReference>
<dbReference type="GO" id="GO:0016020">
    <property type="term" value="C:membrane"/>
    <property type="evidence" value="ECO:0007669"/>
    <property type="project" value="UniProtKB-SubCell"/>
</dbReference>
<evidence type="ECO:0000256" key="4">
    <source>
        <dbReference type="ARBA" id="ARBA00022989"/>
    </source>
</evidence>
<proteinExistence type="predicted"/>
<organism evidence="7 9">
    <name type="scientific">Enterocloster clostridioformis</name>
    <dbReference type="NCBI Taxonomy" id="1531"/>
    <lineage>
        <taxon>Bacteria</taxon>
        <taxon>Bacillati</taxon>
        <taxon>Bacillota</taxon>
        <taxon>Clostridia</taxon>
        <taxon>Lachnospirales</taxon>
        <taxon>Lachnospiraceae</taxon>
        <taxon>Enterocloster</taxon>
    </lineage>
</organism>
<dbReference type="PANTHER" id="PTHR11958">
    <property type="entry name" value="SODIUM/DICARBOXYLATE SYMPORTER-RELATED"/>
    <property type="match status" value="1"/>
</dbReference>
<name>A0A829WEY9_9FIRM</name>
<comment type="caution">
    <text evidence="7">The sequence shown here is derived from an EMBL/GenBank/DDBJ whole genome shotgun (WGS) entry which is preliminary data.</text>
</comment>
<dbReference type="EMBL" id="BJLB01000001">
    <property type="protein sequence ID" value="GEA37453.1"/>
    <property type="molecule type" value="Genomic_DNA"/>
</dbReference>
<evidence type="ECO:0000313" key="10">
    <source>
        <dbReference type="Proteomes" id="UP000719916"/>
    </source>
</evidence>
<feature type="transmembrane region" description="Helical" evidence="6">
    <location>
        <begin position="47"/>
        <end position="66"/>
    </location>
</feature>
<evidence type="ECO:0000313" key="9">
    <source>
        <dbReference type="Proteomes" id="UP000315200"/>
    </source>
</evidence>
<keyword evidence="5 6" id="KW-0472">Membrane</keyword>
<dbReference type="InterPro" id="IPR001991">
    <property type="entry name" value="Na-dicarboxylate_symporter"/>
</dbReference>
<feature type="transmembrane region" description="Helical" evidence="6">
    <location>
        <begin position="73"/>
        <end position="98"/>
    </location>
</feature>
<dbReference type="InterPro" id="IPR050746">
    <property type="entry name" value="DAACS"/>
</dbReference>
<evidence type="ECO:0000256" key="3">
    <source>
        <dbReference type="ARBA" id="ARBA00022692"/>
    </source>
</evidence>
<accession>A0A829WEY9</accession>
<dbReference type="GO" id="GO:0015293">
    <property type="term" value="F:symporter activity"/>
    <property type="evidence" value="ECO:0007669"/>
    <property type="project" value="InterPro"/>
</dbReference>
<dbReference type="AlphaFoldDB" id="A0A829WEY9"/>
<evidence type="ECO:0000256" key="1">
    <source>
        <dbReference type="ARBA" id="ARBA00004141"/>
    </source>
</evidence>
<dbReference type="PANTHER" id="PTHR11958:SF63">
    <property type="entry name" value="AMINO ACID TRANSPORTER"/>
    <property type="match status" value="1"/>
</dbReference>
<evidence type="ECO:0000256" key="6">
    <source>
        <dbReference type="SAM" id="Phobius"/>
    </source>
</evidence>
<feature type="transmembrane region" description="Helical" evidence="6">
    <location>
        <begin position="104"/>
        <end position="123"/>
    </location>
</feature>
<evidence type="ECO:0000256" key="5">
    <source>
        <dbReference type="ARBA" id="ARBA00023136"/>
    </source>
</evidence>
<dbReference type="PRINTS" id="PR00173">
    <property type="entry name" value="EDTRNSPORT"/>
</dbReference>
<comment type="subcellular location">
    <subcellularLocation>
        <location evidence="1">Membrane</location>
        <topology evidence="1">Multi-pass membrane protein</topology>
    </subcellularLocation>
</comment>
<dbReference type="EMBL" id="JAAISW010000003">
    <property type="protein sequence ID" value="NSJ42635.1"/>
    <property type="molecule type" value="Genomic_DNA"/>
</dbReference>
<reference evidence="7 9" key="1">
    <citation type="submission" date="2019-06" db="EMBL/GenBank/DDBJ databases">
        <title>Draft genome sequence of [Clostridium] clostridioforme NBRC 113352.</title>
        <authorList>
            <person name="Miura T."/>
            <person name="Furukawa M."/>
            <person name="Shimamura M."/>
            <person name="Ohyama Y."/>
            <person name="Yamazoe A."/>
            <person name="Kawasaki H."/>
        </authorList>
    </citation>
    <scope>NUCLEOTIDE SEQUENCE [LARGE SCALE GENOMIC DNA]</scope>
    <source>
        <strain evidence="7 9">NBRC 113352</strain>
    </source>
</reference>
<keyword evidence="3 6" id="KW-0812">Transmembrane</keyword>
<evidence type="ECO:0000313" key="7">
    <source>
        <dbReference type="EMBL" id="GEA37453.1"/>
    </source>
</evidence>
<reference evidence="8" key="3">
    <citation type="submission" date="2020-02" db="EMBL/GenBank/DDBJ databases">
        <authorList>
            <person name="Littmann E."/>
            <person name="Sorbara M."/>
        </authorList>
    </citation>
    <scope>NUCLEOTIDE SEQUENCE</scope>
    <source>
        <strain evidence="8">MSK.2.26</strain>
    </source>
</reference>